<feature type="compositionally biased region" description="Pro residues" evidence="1">
    <location>
        <begin position="57"/>
        <end position="67"/>
    </location>
</feature>
<dbReference type="Pfam" id="PF13229">
    <property type="entry name" value="Beta_helix"/>
    <property type="match status" value="1"/>
</dbReference>
<feature type="region of interest" description="Disordered" evidence="1">
    <location>
        <begin position="380"/>
        <end position="403"/>
    </location>
</feature>
<name>A0ABY8CXC9_9HYPH</name>
<feature type="compositionally biased region" description="Basic and acidic residues" evidence="1">
    <location>
        <begin position="380"/>
        <end position="389"/>
    </location>
</feature>
<evidence type="ECO:0000313" key="4">
    <source>
        <dbReference type="Proteomes" id="UP001235547"/>
    </source>
</evidence>
<reference evidence="3 4" key="1">
    <citation type="submission" date="2023-03" db="EMBL/GenBank/DDBJ databases">
        <authorList>
            <person name="Kaur S."/>
            <person name="Espinosa-Saiz D."/>
            <person name="Velazquez E."/>
            <person name="Menendez E."/>
            <person name="diCenzo G.C."/>
        </authorList>
    </citation>
    <scope>NUCLEOTIDE SEQUENCE [LARGE SCALE GENOMIC DNA]</scope>
    <source>
        <strain evidence="3 4">LMG 27395</strain>
    </source>
</reference>
<feature type="domain" description="Right handed beta helix" evidence="2">
    <location>
        <begin position="160"/>
        <end position="306"/>
    </location>
</feature>
<sequence>MQPIMFTSLIAIGLVLSGCQSDLARVADAAFRDSPGYPVAQRPDSSQPATPSTPTSPSTPPTGPTTPPVENAEARPACDAATQAKLKAPGTDAILLACSIRLSSADVVTHPLVFEGNAASGSVLDCGGGTLDVSAGESRKQKTAVVVRSKKTASGAWDPPSNVTISNCRIKGFVRIYGLGENANGETMKASSRNPDHTAFAQTSAPKNVRLENVSFYAPDGIPLYVGPGVTNAALVNSRVNGNSTSVAIYLDAESANNTISNNVFGISTEKRELIAIDGSANNKIANNTFEHAENGGIFVYRNCGEGGVIRHQKPQFNQIIGNTFRYGSAFLAKPAVWLNSRNGSSSYCFKDPAFPFGSSASNLDFAQRNIVRDNKLEGGSESLIRNDDPTNDIRANTATGGW</sequence>
<evidence type="ECO:0000313" key="3">
    <source>
        <dbReference type="EMBL" id="WEX81985.1"/>
    </source>
</evidence>
<dbReference type="RefSeq" id="WP_280732737.1">
    <property type="nucleotide sequence ID" value="NZ_CP120368.1"/>
</dbReference>
<keyword evidence="4" id="KW-1185">Reference proteome</keyword>
<dbReference type="InterPro" id="IPR039448">
    <property type="entry name" value="Beta_helix"/>
</dbReference>
<dbReference type="Proteomes" id="UP001235547">
    <property type="component" value="Chromosome 1"/>
</dbReference>
<protein>
    <submittedName>
        <fullName evidence="3">Right-handed parallel beta-helix repeat-containing protein</fullName>
    </submittedName>
</protein>
<dbReference type="Gene3D" id="2.160.20.10">
    <property type="entry name" value="Single-stranded right-handed beta-helix, Pectin lyase-like"/>
    <property type="match status" value="1"/>
</dbReference>
<feature type="compositionally biased region" description="Low complexity" evidence="1">
    <location>
        <begin position="43"/>
        <end position="56"/>
    </location>
</feature>
<feature type="region of interest" description="Disordered" evidence="1">
    <location>
        <begin position="35"/>
        <end position="72"/>
    </location>
</feature>
<feature type="compositionally biased region" description="Polar residues" evidence="1">
    <location>
        <begin position="394"/>
        <end position="403"/>
    </location>
</feature>
<gene>
    <name evidence="3" type="ORF">PYH38_004202</name>
</gene>
<dbReference type="SUPFAM" id="SSF51126">
    <property type="entry name" value="Pectin lyase-like"/>
    <property type="match status" value="1"/>
</dbReference>
<dbReference type="InterPro" id="IPR006626">
    <property type="entry name" value="PbH1"/>
</dbReference>
<dbReference type="SMART" id="SM00710">
    <property type="entry name" value="PbH1"/>
    <property type="match status" value="4"/>
</dbReference>
<proteinExistence type="predicted"/>
<organism evidence="3 4">
    <name type="scientific">Sinorhizobium numidicum</name>
    <dbReference type="NCBI Taxonomy" id="680248"/>
    <lineage>
        <taxon>Bacteria</taxon>
        <taxon>Pseudomonadati</taxon>
        <taxon>Pseudomonadota</taxon>
        <taxon>Alphaproteobacteria</taxon>
        <taxon>Hyphomicrobiales</taxon>
        <taxon>Rhizobiaceae</taxon>
        <taxon>Sinorhizobium/Ensifer group</taxon>
        <taxon>Sinorhizobium</taxon>
    </lineage>
</organism>
<dbReference type="EMBL" id="CP120371">
    <property type="protein sequence ID" value="WEX81985.1"/>
    <property type="molecule type" value="Genomic_DNA"/>
</dbReference>
<dbReference type="InterPro" id="IPR012334">
    <property type="entry name" value="Pectin_lyas_fold"/>
</dbReference>
<accession>A0ABY8CXC9</accession>
<evidence type="ECO:0000256" key="1">
    <source>
        <dbReference type="SAM" id="MobiDB-lite"/>
    </source>
</evidence>
<evidence type="ECO:0000259" key="2">
    <source>
        <dbReference type="Pfam" id="PF13229"/>
    </source>
</evidence>
<dbReference type="InterPro" id="IPR011050">
    <property type="entry name" value="Pectin_lyase_fold/virulence"/>
</dbReference>